<dbReference type="InterPro" id="IPR007918">
    <property type="entry name" value="MDM35_apoptosis"/>
</dbReference>
<dbReference type="EMBL" id="KI913955">
    <property type="protein sequence ID" value="ETW07055.1"/>
    <property type="molecule type" value="Genomic_DNA"/>
</dbReference>
<evidence type="ECO:0008006" key="5">
    <source>
        <dbReference type="Google" id="ProtNLM"/>
    </source>
</evidence>
<evidence type="ECO:0000256" key="1">
    <source>
        <dbReference type="ARBA" id="ARBA00006196"/>
    </source>
</evidence>
<gene>
    <name evidence="4" type="ORF">H310_03134</name>
</gene>
<evidence type="ECO:0000256" key="3">
    <source>
        <dbReference type="SAM" id="MobiDB-lite"/>
    </source>
</evidence>
<dbReference type="GeneID" id="20080184"/>
<dbReference type="RefSeq" id="XP_008865130.1">
    <property type="nucleotide sequence ID" value="XM_008866908.1"/>
</dbReference>
<feature type="region of interest" description="Disordered" evidence="3">
    <location>
        <begin position="51"/>
        <end position="74"/>
    </location>
</feature>
<organism evidence="4">
    <name type="scientific">Aphanomyces invadans</name>
    <dbReference type="NCBI Taxonomy" id="157072"/>
    <lineage>
        <taxon>Eukaryota</taxon>
        <taxon>Sar</taxon>
        <taxon>Stramenopiles</taxon>
        <taxon>Oomycota</taxon>
        <taxon>Saprolegniomycetes</taxon>
        <taxon>Saprolegniales</taxon>
        <taxon>Verrucalvaceae</taxon>
        <taxon>Aphanomyces</taxon>
    </lineage>
</organism>
<protein>
    <recommendedName>
        <fullName evidence="5">IMS import disulfide relay-system CHCH-CHCH-like Cx9C domain-containing protein</fullName>
    </recommendedName>
</protein>
<dbReference type="AlphaFoldDB" id="A0A024ULK1"/>
<comment type="similarity">
    <text evidence="1">Belongs to the TRIAP1/MDM35 family.</text>
</comment>
<dbReference type="Pfam" id="PF05254">
    <property type="entry name" value="UPF0203"/>
    <property type="match status" value="1"/>
</dbReference>
<dbReference type="VEuPathDB" id="FungiDB:H310_03134"/>
<evidence type="ECO:0000256" key="2">
    <source>
        <dbReference type="ARBA" id="ARBA00023157"/>
    </source>
</evidence>
<accession>A0A024ULK1</accession>
<proteinExistence type="inferred from homology"/>
<dbReference type="eggNOG" id="ENOG502S96E">
    <property type="taxonomic scope" value="Eukaryota"/>
</dbReference>
<evidence type="ECO:0000313" key="4">
    <source>
        <dbReference type="EMBL" id="ETW07055.1"/>
    </source>
</evidence>
<reference evidence="4" key="1">
    <citation type="submission" date="2013-12" db="EMBL/GenBank/DDBJ databases">
        <title>The Genome Sequence of Aphanomyces invadans NJM9701.</title>
        <authorList>
            <consortium name="The Broad Institute Genomics Platform"/>
            <person name="Russ C."/>
            <person name="Tyler B."/>
            <person name="van West P."/>
            <person name="Dieguez-Uribeondo J."/>
            <person name="Young S.K."/>
            <person name="Zeng Q."/>
            <person name="Gargeya S."/>
            <person name="Fitzgerald M."/>
            <person name="Abouelleil A."/>
            <person name="Alvarado L."/>
            <person name="Chapman S.B."/>
            <person name="Gainer-Dewar J."/>
            <person name="Goldberg J."/>
            <person name="Griggs A."/>
            <person name="Gujja S."/>
            <person name="Hansen M."/>
            <person name="Howarth C."/>
            <person name="Imamovic A."/>
            <person name="Ireland A."/>
            <person name="Larimer J."/>
            <person name="McCowan C."/>
            <person name="Murphy C."/>
            <person name="Pearson M."/>
            <person name="Poon T.W."/>
            <person name="Priest M."/>
            <person name="Roberts A."/>
            <person name="Saif S."/>
            <person name="Shea T."/>
            <person name="Sykes S."/>
            <person name="Wortman J."/>
            <person name="Nusbaum C."/>
            <person name="Birren B."/>
        </authorList>
    </citation>
    <scope>NUCLEOTIDE SEQUENCE [LARGE SCALE GENOMIC DNA]</scope>
    <source>
        <strain evidence="4">NJM9701</strain>
    </source>
</reference>
<keyword evidence="2" id="KW-1015">Disulfide bond</keyword>
<dbReference type="STRING" id="157072.A0A024ULK1"/>
<feature type="compositionally biased region" description="Pro residues" evidence="3">
    <location>
        <begin position="60"/>
        <end position="74"/>
    </location>
</feature>
<sequence>MDALRACDEFKAKATACYGAWFDRLLAGRFEQADCVQESDDYKQCILDAIERNKDQAKPTRPPTSRPPPTAPAP</sequence>
<name>A0A024ULK1_9STRA</name>